<organism evidence="1 2">
    <name type="scientific">Oceanotoga teriensis</name>
    <dbReference type="NCBI Taxonomy" id="515440"/>
    <lineage>
        <taxon>Bacteria</taxon>
        <taxon>Thermotogati</taxon>
        <taxon>Thermotogota</taxon>
        <taxon>Thermotogae</taxon>
        <taxon>Petrotogales</taxon>
        <taxon>Petrotogaceae</taxon>
        <taxon>Oceanotoga</taxon>
    </lineage>
</organism>
<reference evidence="1 2" key="1">
    <citation type="submission" date="2018-05" db="EMBL/GenBank/DDBJ databases">
        <title>Genomic Encyclopedia of Type Strains, Phase IV (KMG-IV): sequencing the most valuable type-strain genomes for metagenomic binning, comparative biology and taxonomic classification.</title>
        <authorList>
            <person name="Goeker M."/>
        </authorList>
    </citation>
    <scope>NUCLEOTIDE SEQUENCE [LARGE SCALE GENOMIC DNA]</scope>
    <source>
        <strain evidence="1 2">DSM 24906</strain>
    </source>
</reference>
<evidence type="ECO:0000313" key="2">
    <source>
        <dbReference type="Proteomes" id="UP000245921"/>
    </source>
</evidence>
<dbReference type="Proteomes" id="UP000245921">
    <property type="component" value="Unassembled WGS sequence"/>
</dbReference>
<evidence type="ECO:0000313" key="1">
    <source>
        <dbReference type="EMBL" id="PWJ85114.1"/>
    </source>
</evidence>
<comment type="caution">
    <text evidence="1">The sequence shown here is derived from an EMBL/GenBank/DDBJ whole genome shotgun (WGS) entry which is preliminary data.</text>
</comment>
<proteinExistence type="predicted"/>
<keyword evidence="2" id="KW-1185">Reference proteome</keyword>
<name>A0AA45C4G6_9BACT</name>
<dbReference type="EMBL" id="QGGI01000036">
    <property type="protein sequence ID" value="PWJ85114.1"/>
    <property type="molecule type" value="Genomic_DNA"/>
</dbReference>
<protein>
    <submittedName>
        <fullName evidence="1">Uncharacterized protein</fullName>
    </submittedName>
</protein>
<dbReference type="AlphaFoldDB" id="A0AA45C4G6"/>
<accession>A0AA45C4G6</accession>
<sequence>MQWALFPFDYTFSKIQQELLKREENSNNMDDIMKLMKENELKVLKTDLIDFDIPYGLILKDFPDKYIIMSTSKVKKDTIVINTNKKLLGYVKESFGDRIIVKKIGWNEKDIFGEVQNKDVLIKEKMGMIYIELPEDIKIDTKKINIKLPYYLDDSYVELTGEIISKYADFYIFKPNMIESSVVYFLEE</sequence>
<gene>
    <name evidence="1" type="ORF">C7380_1363</name>
</gene>